<dbReference type="Proteomes" id="UP000681720">
    <property type="component" value="Unassembled WGS sequence"/>
</dbReference>
<dbReference type="AlphaFoldDB" id="A0A8S3E9C3"/>
<evidence type="ECO:0000313" key="1">
    <source>
        <dbReference type="EMBL" id="CAF5059407.1"/>
    </source>
</evidence>
<reference evidence="1" key="1">
    <citation type="submission" date="2021-02" db="EMBL/GenBank/DDBJ databases">
        <authorList>
            <person name="Nowell W R."/>
        </authorList>
    </citation>
    <scope>NUCLEOTIDE SEQUENCE</scope>
</reference>
<feature type="non-terminal residue" evidence="1">
    <location>
        <position position="61"/>
    </location>
</feature>
<sequence>MDYWKHVLWADESKFNLFGTDRKVMVWRSFEEEFQLACTMPTVKYEGDNVKVWGCFAWNRV</sequence>
<organism evidence="1 2">
    <name type="scientific">Rotaria magnacalcarata</name>
    <dbReference type="NCBI Taxonomy" id="392030"/>
    <lineage>
        <taxon>Eukaryota</taxon>
        <taxon>Metazoa</taxon>
        <taxon>Spiralia</taxon>
        <taxon>Gnathifera</taxon>
        <taxon>Rotifera</taxon>
        <taxon>Eurotatoria</taxon>
        <taxon>Bdelloidea</taxon>
        <taxon>Philodinida</taxon>
        <taxon>Philodinidae</taxon>
        <taxon>Rotaria</taxon>
    </lineage>
</organism>
<protein>
    <submittedName>
        <fullName evidence="1">Uncharacterized protein</fullName>
    </submittedName>
</protein>
<comment type="caution">
    <text evidence="1">The sequence shown here is derived from an EMBL/GenBank/DDBJ whole genome shotgun (WGS) entry which is preliminary data.</text>
</comment>
<dbReference type="InterPro" id="IPR036397">
    <property type="entry name" value="RNaseH_sf"/>
</dbReference>
<dbReference type="EMBL" id="CAJOBJ010233229">
    <property type="protein sequence ID" value="CAF5059407.1"/>
    <property type="molecule type" value="Genomic_DNA"/>
</dbReference>
<name>A0A8S3E9C3_9BILA</name>
<evidence type="ECO:0000313" key="2">
    <source>
        <dbReference type="Proteomes" id="UP000681720"/>
    </source>
</evidence>
<accession>A0A8S3E9C3</accession>
<dbReference type="GO" id="GO:0003676">
    <property type="term" value="F:nucleic acid binding"/>
    <property type="evidence" value="ECO:0007669"/>
    <property type="project" value="InterPro"/>
</dbReference>
<proteinExistence type="predicted"/>
<gene>
    <name evidence="1" type="ORF">GIL414_LOCUS60426</name>
</gene>
<dbReference type="Gene3D" id="3.30.420.10">
    <property type="entry name" value="Ribonuclease H-like superfamily/Ribonuclease H"/>
    <property type="match status" value="1"/>
</dbReference>